<dbReference type="PANTHER" id="PTHR21716">
    <property type="entry name" value="TRANSMEMBRANE PROTEIN"/>
    <property type="match status" value="1"/>
</dbReference>
<evidence type="ECO:0000256" key="4">
    <source>
        <dbReference type="ARBA" id="ARBA00022989"/>
    </source>
</evidence>
<reference evidence="7 8" key="1">
    <citation type="journal article" date="2016" name="Nat. Commun.">
        <title>Thousands of microbial genomes shed light on interconnected biogeochemical processes in an aquifer system.</title>
        <authorList>
            <person name="Anantharaman K."/>
            <person name="Brown C.T."/>
            <person name="Hug L.A."/>
            <person name="Sharon I."/>
            <person name="Castelle C.J."/>
            <person name="Probst A.J."/>
            <person name="Thomas B.C."/>
            <person name="Singh A."/>
            <person name="Wilkins M.J."/>
            <person name="Karaoz U."/>
            <person name="Brodie E.L."/>
            <person name="Williams K.H."/>
            <person name="Hubbard S.S."/>
            <person name="Banfield J.F."/>
        </authorList>
    </citation>
    <scope>NUCLEOTIDE SEQUENCE [LARGE SCALE GENOMIC DNA]</scope>
</reference>
<feature type="transmembrane region" description="Helical" evidence="6">
    <location>
        <begin position="307"/>
        <end position="323"/>
    </location>
</feature>
<protein>
    <recommendedName>
        <fullName evidence="9">AI-2E family transporter</fullName>
    </recommendedName>
</protein>
<keyword evidence="5 6" id="KW-0472">Membrane</keyword>
<organism evidence="7 8">
    <name type="scientific">Candidatus Nomurabacteria bacterium RIFCSPLOWO2_01_FULL_36_16</name>
    <dbReference type="NCBI Taxonomy" id="1801767"/>
    <lineage>
        <taxon>Bacteria</taxon>
        <taxon>Candidatus Nomuraibacteriota</taxon>
    </lineage>
</organism>
<dbReference type="AlphaFoldDB" id="A0A1F6WYP4"/>
<feature type="transmembrane region" description="Helical" evidence="6">
    <location>
        <begin position="153"/>
        <end position="177"/>
    </location>
</feature>
<keyword evidence="3 6" id="KW-0812">Transmembrane</keyword>
<dbReference type="GO" id="GO:0016020">
    <property type="term" value="C:membrane"/>
    <property type="evidence" value="ECO:0007669"/>
    <property type="project" value="UniProtKB-SubCell"/>
</dbReference>
<feature type="transmembrane region" description="Helical" evidence="6">
    <location>
        <begin position="59"/>
        <end position="85"/>
    </location>
</feature>
<evidence type="ECO:0000313" key="8">
    <source>
        <dbReference type="Proteomes" id="UP000177001"/>
    </source>
</evidence>
<keyword evidence="4 6" id="KW-1133">Transmembrane helix</keyword>
<dbReference type="EMBL" id="MFUR01000006">
    <property type="protein sequence ID" value="OGI86998.1"/>
    <property type="molecule type" value="Genomic_DNA"/>
</dbReference>
<feature type="transmembrane region" description="Helical" evidence="6">
    <location>
        <begin position="30"/>
        <end position="47"/>
    </location>
</feature>
<dbReference type="InterPro" id="IPR002549">
    <property type="entry name" value="AI-2E-like"/>
</dbReference>
<evidence type="ECO:0000313" key="7">
    <source>
        <dbReference type="EMBL" id="OGI86998.1"/>
    </source>
</evidence>
<feature type="transmembrane region" description="Helical" evidence="6">
    <location>
        <begin position="329"/>
        <end position="348"/>
    </location>
</feature>
<comment type="similarity">
    <text evidence="2">Belongs to the autoinducer-2 exporter (AI-2E) (TC 2.A.86) family.</text>
</comment>
<evidence type="ECO:0008006" key="9">
    <source>
        <dbReference type="Google" id="ProtNLM"/>
    </source>
</evidence>
<evidence type="ECO:0000256" key="2">
    <source>
        <dbReference type="ARBA" id="ARBA00009773"/>
    </source>
</evidence>
<comment type="caution">
    <text evidence="7">The sequence shown here is derived from an EMBL/GenBank/DDBJ whole genome shotgun (WGS) entry which is preliminary data.</text>
</comment>
<feature type="transmembrane region" description="Helical" evidence="6">
    <location>
        <begin position="220"/>
        <end position="237"/>
    </location>
</feature>
<proteinExistence type="inferred from homology"/>
<dbReference type="PANTHER" id="PTHR21716:SF4">
    <property type="entry name" value="TRANSMEMBRANE PROTEIN 245"/>
    <property type="match status" value="1"/>
</dbReference>
<evidence type="ECO:0000256" key="5">
    <source>
        <dbReference type="ARBA" id="ARBA00023136"/>
    </source>
</evidence>
<gene>
    <name evidence="7" type="ORF">A3A91_00715</name>
</gene>
<name>A0A1F6WYP4_9BACT</name>
<sequence length="352" mass="38839">MNHKKSELYFLLAFLAGISVLIFFIFKPFLYALIMAIIFATVFEPLHKKILTMTQGRSVLSAFLATISVLAIVVAPLLFLSVQIFQETKGLYFYLTLYDGENNIFSQVFNGASFFHSVENALQSLARFSPAPIDSPDISQYLKEGLNWLLQHFGLFFTNVAKIMMGIFIFLVALFYLFKDGYKLKKAVVALSPLQEIYIEAIFSKLALSINSIIKGSLAVAFIQGVLTAVGFTIFGIQNATLWGSVAAITALIPGIGTALVIIPGVLFLFFSGETFLAIGLLLWGIVAVGLVDNFLGPKFVERGTNLHPFLILLSILGGISFFGPLGFLFGPLVLSLLFIFIEIYYIISKEQ</sequence>
<evidence type="ECO:0000256" key="1">
    <source>
        <dbReference type="ARBA" id="ARBA00004141"/>
    </source>
</evidence>
<feature type="transmembrane region" description="Helical" evidence="6">
    <location>
        <begin position="249"/>
        <end position="270"/>
    </location>
</feature>
<dbReference type="Proteomes" id="UP000177001">
    <property type="component" value="Unassembled WGS sequence"/>
</dbReference>
<comment type="subcellular location">
    <subcellularLocation>
        <location evidence="1">Membrane</location>
        <topology evidence="1">Multi-pass membrane protein</topology>
    </subcellularLocation>
</comment>
<feature type="transmembrane region" description="Helical" evidence="6">
    <location>
        <begin position="7"/>
        <end position="24"/>
    </location>
</feature>
<evidence type="ECO:0000256" key="6">
    <source>
        <dbReference type="SAM" id="Phobius"/>
    </source>
</evidence>
<feature type="transmembrane region" description="Helical" evidence="6">
    <location>
        <begin position="276"/>
        <end position="295"/>
    </location>
</feature>
<dbReference type="Pfam" id="PF01594">
    <property type="entry name" value="AI-2E_transport"/>
    <property type="match status" value="1"/>
</dbReference>
<evidence type="ECO:0000256" key="3">
    <source>
        <dbReference type="ARBA" id="ARBA00022692"/>
    </source>
</evidence>
<accession>A0A1F6WYP4</accession>